<comment type="caution">
    <text evidence="2">The sequence shown here is derived from an EMBL/GenBank/DDBJ whole genome shotgun (WGS) entry which is preliminary data.</text>
</comment>
<dbReference type="PANTHER" id="PTHR43433:SF5">
    <property type="entry name" value="AB HYDROLASE-1 DOMAIN-CONTAINING PROTEIN"/>
    <property type="match status" value="1"/>
</dbReference>
<evidence type="ECO:0000313" key="3">
    <source>
        <dbReference type="Proteomes" id="UP001362999"/>
    </source>
</evidence>
<name>A0AAW0BQ50_9AGAR</name>
<proteinExistence type="predicted"/>
<dbReference type="GO" id="GO:0004806">
    <property type="term" value="F:triacylglycerol lipase activity"/>
    <property type="evidence" value="ECO:0007669"/>
    <property type="project" value="TreeGrafter"/>
</dbReference>
<keyword evidence="3" id="KW-1185">Reference proteome</keyword>
<accession>A0AAW0BQ50</accession>
<gene>
    <name evidence="2" type="ORF">R3P38DRAFT_2525215</name>
</gene>
<evidence type="ECO:0000259" key="1">
    <source>
        <dbReference type="Pfam" id="PF00561"/>
    </source>
</evidence>
<organism evidence="2 3">
    <name type="scientific">Favolaschia claudopus</name>
    <dbReference type="NCBI Taxonomy" id="2862362"/>
    <lineage>
        <taxon>Eukaryota</taxon>
        <taxon>Fungi</taxon>
        <taxon>Dikarya</taxon>
        <taxon>Basidiomycota</taxon>
        <taxon>Agaricomycotina</taxon>
        <taxon>Agaricomycetes</taxon>
        <taxon>Agaricomycetidae</taxon>
        <taxon>Agaricales</taxon>
        <taxon>Marasmiineae</taxon>
        <taxon>Mycenaceae</taxon>
        <taxon>Favolaschia</taxon>
    </lineage>
</organism>
<dbReference type="PANTHER" id="PTHR43433">
    <property type="entry name" value="HYDROLASE, ALPHA/BETA FOLD FAMILY PROTEIN"/>
    <property type="match status" value="1"/>
</dbReference>
<dbReference type="Gene3D" id="3.40.50.1820">
    <property type="entry name" value="alpha/beta hydrolase"/>
    <property type="match status" value="1"/>
</dbReference>
<sequence>MQVVSPTFLLCTHIVSLDSCNQFIVAHSCSGYLGRFRNRWRRRQGLSQDQVCLSFCTLLTCTSDGGFDTFSCTISTPTEASASHIIRDLPTIVLILPIFAASALFHPIFADRHIRRFNLVTSDPRGHADTKAKVDATYGREILADDVLKIAETLNISSFHVAGLAMGGSVALQVAVCAPHRVRSVFVVSPAPQVKPSEVMQGRQEIADCWIRGHQTNPTEIDEVAAEDGIYGALQFMYNNVIETPLLKALISYGVNKVRRTWTGDNAHLIQLITVQFFLNQHPFDVSSLERIRAPVLLVHCSEDIVYPRRHAEAMLKLLHAADVEARLVTLEGAPHWGNATHLEETNALLYDFVMSSCDTSKLPPPPEIVESPFVEELARHGLVEGEVDLE</sequence>
<keyword evidence="2" id="KW-0378">Hydrolase</keyword>
<evidence type="ECO:0000313" key="2">
    <source>
        <dbReference type="EMBL" id="KAK7028779.1"/>
    </source>
</evidence>
<reference evidence="2 3" key="1">
    <citation type="journal article" date="2024" name="J Genomics">
        <title>Draft genome sequencing and assembly of Favolaschia claudopus CIRM-BRFM 2984 isolated from oak limbs.</title>
        <authorList>
            <person name="Navarro D."/>
            <person name="Drula E."/>
            <person name="Chaduli D."/>
            <person name="Cazenave R."/>
            <person name="Ahrendt S."/>
            <person name="Wang J."/>
            <person name="Lipzen A."/>
            <person name="Daum C."/>
            <person name="Barry K."/>
            <person name="Grigoriev I.V."/>
            <person name="Favel A."/>
            <person name="Rosso M.N."/>
            <person name="Martin F."/>
        </authorList>
    </citation>
    <scope>NUCLEOTIDE SEQUENCE [LARGE SCALE GENOMIC DNA]</scope>
    <source>
        <strain evidence="2 3">CIRM-BRFM 2984</strain>
    </source>
</reference>
<dbReference type="GO" id="GO:0046503">
    <property type="term" value="P:glycerolipid catabolic process"/>
    <property type="evidence" value="ECO:0007669"/>
    <property type="project" value="TreeGrafter"/>
</dbReference>
<dbReference type="SUPFAM" id="SSF53474">
    <property type="entry name" value="alpha/beta-Hydrolases"/>
    <property type="match status" value="1"/>
</dbReference>
<feature type="domain" description="AB hydrolase-1" evidence="1">
    <location>
        <begin position="98"/>
        <end position="341"/>
    </location>
</feature>
<dbReference type="InterPro" id="IPR000073">
    <property type="entry name" value="AB_hydrolase_1"/>
</dbReference>
<dbReference type="InterPro" id="IPR029058">
    <property type="entry name" value="AB_hydrolase_fold"/>
</dbReference>
<dbReference type="AlphaFoldDB" id="A0AAW0BQ50"/>
<protein>
    <submittedName>
        <fullName evidence="2">AB hydrolase-1 domain-containing protein</fullName>
    </submittedName>
</protein>
<dbReference type="Proteomes" id="UP001362999">
    <property type="component" value="Unassembled WGS sequence"/>
</dbReference>
<dbReference type="EMBL" id="JAWWNJ010000028">
    <property type="protein sequence ID" value="KAK7028779.1"/>
    <property type="molecule type" value="Genomic_DNA"/>
</dbReference>
<dbReference type="InterPro" id="IPR050471">
    <property type="entry name" value="AB_hydrolase"/>
</dbReference>
<dbReference type="Pfam" id="PF00561">
    <property type="entry name" value="Abhydrolase_1"/>
    <property type="match status" value="1"/>
</dbReference>